<organism evidence="11 12">
    <name type="scientific">Hydrogenothermus marinus</name>
    <dbReference type="NCBI Taxonomy" id="133270"/>
    <lineage>
        <taxon>Bacteria</taxon>
        <taxon>Pseudomonadati</taxon>
        <taxon>Aquificota</taxon>
        <taxon>Aquificia</taxon>
        <taxon>Aquificales</taxon>
        <taxon>Hydrogenothermaceae</taxon>
        <taxon>Hydrogenothermus</taxon>
    </lineage>
</organism>
<sequence length="232" mass="26809">MPRKEKKQECKTIPAWLISFGDLMSLVLTFFILLFSMGTISLQKFHMLIKGFTEYLGGRKVQFEEKLLKESNIPVEFKNMYPKIKNKRKKLKNKLRALKESLKKAGINSEVEEHGSIIRFRVNTDKMFPVGSEIPYKSAIPYIMTICKNLQELGLPLTIEGHTDNQGSYKLNLDLSLKRALYIMKLFINCGYDPDLLNVRGYGPSRPIAPNNTPEGRMKNRRVEFVIQVKDF</sequence>
<dbReference type="InterPro" id="IPR006665">
    <property type="entry name" value="OmpA-like"/>
</dbReference>
<proteinExistence type="inferred from homology"/>
<evidence type="ECO:0000313" key="11">
    <source>
        <dbReference type="EMBL" id="RMA97799.1"/>
    </source>
</evidence>
<evidence type="ECO:0000256" key="2">
    <source>
        <dbReference type="ARBA" id="ARBA00008914"/>
    </source>
</evidence>
<dbReference type="Pfam" id="PF13677">
    <property type="entry name" value="MotB_plug"/>
    <property type="match status" value="1"/>
</dbReference>
<evidence type="ECO:0000256" key="8">
    <source>
        <dbReference type="SAM" id="Coils"/>
    </source>
</evidence>
<evidence type="ECO:0000256" key="3">
    <source>
        <dbReference type="ARBA" id="ARBA00022475"/>
    </source>
</evidence>
<dbReference type="EMBL" id="REFO01000010">
    <property type="protein sequence ID" value="RMA97799.1"/>
    <property type="molecule type" value="Genomic_DNA"/>
</dbReference>
<feature type="transmembrane region" description="Helical" evidence="9">
    <location>
        <begin position="12"/>
        <end position="35"/>
    </location>
</feature>
<accession>A0A3M0BND4</accession>
<dbReference type="Proteomes" id="UP000280842">
    <property type="component" value="Unassembled WGS sequence"/>
</dbReference>
<feature type="coiled-coil region" evidence="8">
    <location>
        <begin position="81"/>
        <end position="108"/>
    </location>
</feature>
<dbReference type="SUPFAM" id="SSF103088">
    <property type="entry name" value="OmpA-like"/>
    <property type="match status" value="1"/>
</dbReference>
<dbReference type="GO" id="GO:0005886">
    <property type="term" value="C:plasma membrane"/>
    <property type="evidence" value="ECO:0007669"/>
    <property type="project" value="UniProtKB-SubCell"/>
</dbReference>
<dbReference type="RefSeq" id="WP_121922563.1">
    <property type="nucleotide sequence ID" value="NZ_REFO01000010.1"/>
</dbReference>
<evidence type="ECO:0000256" key="5">
    <source>
        <dbReference type="ARBA" id="ARBA00022989"/>
    </source>
</evidence>
<evidence type="ECO:0000256" key="1">
    <source>
        <dbReference type="ARBA" id="ARBA00004162"/>
    </source>
</evidence>
<dbReference type="OrthoDB" id="9815217at2"/>
<feature type="domain" description="OmpA-like" evidence="10">
    <location>
        <begin position="115"/>
        <end position="231"/>
    </location>
</feature>
<comment type="subcellular location">
    <subcellularLocation>
        <location evidence="1">Cell membrane</location>
        <topology evidence="1">Single-pass membrane protein</topology>
    </subcellularLocation>
</comment>
<evidence type="ECO:0000256" key="4">
    <source>
        <dbReference type="ARBA" id="ARBA00022692"/>
    </source>
</evidence>
<evidence type="ECO:0000259" key="10">
    <source>
        <dbReference type="PROSITE" id="PS51123"/>
    </source>
</evidence>
<keyword evidence="6 7" id="KW-0472">Membrane</keyword>
<dbReference type="InterPro" id="IPR036737">
    <property type="entry name" value="OmpA-like_sf"/>
</dbReference>
<dbReference type="InterPro" id="IPR050330">
    <property type="entry name" value="Bact_OuterMem_StrucFunc"/>
</dbReference>
<name>A0A3M0BND4_9AQUI</name>
<keyword evidence="4 9" id="KW-0812">Transmembrane</keyword>
<dbReference type="CDD" id="cd07185">
    <property type="entry name" value="OmpA_C-like"/>
    <property type="match status" value="1"/>
</dbReference>
<dbReference type="PANTHER" id="PTHR30329">
    <property type="entry name" value="STATOR ELEMENT OF FLAGELLAR MOTOR COMPLEX"/>
    <property type="match status" value="1"/>
</dbReference>
<dbReference type="AlphaFoldDB" id="A0A3M0BND4"/>
<reference evidence="11 12" key="1">
    <citation type="submission" date="2018-10" db="EMBL/GenBank/DDBJ databases">
        <title>Genomic Encyclopedia of Archaeal and Bacterial Type Strains, Phase II (KMG-II): from individual species to whole genera.</title>
        <authorList>
            <person name="Goeker M."/>
        </authorList>
    </citation>
    <scope>NUCLEOTIDE SEQUENCE [LARGE SCALE GENOMIC DNA]</scope>
    <source>
        <strain evidence="11 12">VM1</strain>
    </source>
</reference>
<evidence type="ECO:0000256" key="9">
    <source>
        <dbReference type="SAM" id="Phobius"/>
    </source>
</evidence>
<dbReference type="InterPro" id="IPR025713">
    <property type="entry name" value="MotB-like_N_dom"/>
</dbReference>
<comment type="caution">
    <text evidence="11">The sequence shown here is derived from an EMBL/GenBank/DDBJ whole genome shotgun (WGS) entry which is preliminary data.</text>
</comment>
<gene>
    <name evidence="11" type="ORF">CLV39_0428</name>
</gene>
<evidence type="ECO:0000256" key="7">
    <source>
        <dbReference type="PROSITE-ProRule" id="PRU00473"/>
    </source>
</evidence>
<dbReference type="Pfam" id="PF00691">
    <property type="entry name" value="OmpA"/>
    <property type="match status" value="1"/>
</dbReference>
<keyword evidence="12" id="KW-1185">Reference proteome</keyword>
<dbReference type="Gene3D" id="3.30.1330.60">
    <property type="entry name" value="OmpA-like domain"/>
    <property type="match status" value="1"/>
</dbReference>
<evidence type="ECO:0000313" key="12">
    <source>
        <dbReference type="Proteomes" id="UP000280842"/>
    </source>
</evidence>
<keyword evidence="8" id="KW-0175">Coiled coil</keyword>
<evidence type="ECO:0000256" key="6">
    <source>
        <dbReference type="ARBA" id="ARBA00023136"/>
    </source>
</evidence>
<comment type="similarity">
    <text evidence="2">Belongs to the MotB family.</text>
</comment>
<keyword evidence="3" id="KW-1003">Cell membrane</keyword>
<keyword evidence="5 9" id="KW-1133">Transmembrane helix</keyword>
<protein>
    <submittedName>
        <fullName evidence="11">Chemotaxis protein MotB</fullName>
    </submittedName>
</protein>
<dbReference type="PANTHER" id="PTHR30329:SF21">
    <property type="entry name" value="LIPOPROTEIN YIAD-RELATED"/>
    <property type="match status" value="1"/>
</dbReference>
<dbReference type="PROSITE" id="PS51123">
    <property type="entry name" value="OMPA_2"/>
    <property type="match status" value="1"/>
</dbReference>